<organism evidence="1 2">
    <name type="scientific">Luteolibacter yonseiensis</name>
    <dbReference type="NCBI Taxonomy" id="1144680"/>
    <lineage>
        <taxon>Bacteria</taxon>
        <taxon>Pseudomonadati</taxon>
        <taxon>Verrucomicrobiota</taxon>
        <taxon>Verrucomicrobiia</taxon>
        <taxon>Verrucomicrobiales</taxon>
        <taxon>Verrucomicrobiaceae</taxon>
        <taxon>Luteolibacter</taxon>
    </lineage>
</organism>
<reference evidence="1" key="1">
    <citation type="submission" date="2021-01" db="EMBL/GenBank/DDBJ databases">
        <title>Modified the classification status of verrucomicrobia.</title>
        <authorList>
            <person name="Feng X."/>
        </authorList>
    </citation>
    <scope>NUCLEOTIDE SEQUENCE</scope>
    <source>
        <strain evidence="1">JCM 18052</strain>
    </source>
</reference>
<gene>
    <name evidence="1" type="ORF">JIN84_05355</name>
</gene>
<accession>A0A934VAM8</accession>
<dbReference type="EMBL" id="JAENIK010000004">
    <property type="protein sequence ID" value="MBK1815031.1"/>
    <property type="molecule type" value="Genomic_DNA"/>
</dbReference>
<dbReference type="AlphaFoldDB" id="A0A934VAM8"/>
<dbReference type="Proteomes" id="UP000600139">
    <property type="component" value="Unassembled WGS sequence"/>
</dbReference>
<evidence type="ECO:0000313" key="1">
    <source>
        <dbReference type="EMBL" id="MBK1815031.1"/>
    </source>
</evidence>
<evidence type="ECO:0000313" key="2">
    <source>
        <dbReference type="Proteomes" id="UP000600139"/>
    </source>
</evidence>
<dbReference type="NCBIfam" id="NF040463">
    <property type="entry name" value="all3515_fam"/>
    <property type="match status" value="1"/>
</dbReference>
<comment type="caution">
    <text evidence="1">The sequence shown here is derived from an EMBL/GenBank/DDBJ whole genome shotgun (WGS) entry which is preliminary data.</text>
</comment>
<name>A0A934VAM8_9BACT</name>
<proteinExistence type="predicted"/>
<dbReference type="RefSeq" id="WP_200349977.1">
    <property type="nucleotide sequence ID" value="NZ_BAABHZ010000010.1"/>
</dbReference>
<protein>
    <submittedName>
        <fullName evidence="1">PEP-CTERM sorting domain-containing protein</fullName>
    </submittedName>
</protein>
<keyword evidence="2" id="KW-1185">Reference proteome</keyword>
<sequence>MKIKHFTSSRNPISILNVATALMLAVAPEGDAAFVSYYVGVDGLATIASGTYAGLSNPNLNRLTLLYAHVYPDTPASNHYHSKGVYRYTGPNLGEGQTSTEINPANYLPEGTAPPLLMTVGTGGLYDGKFVSAPEPGNPFSLSTIQDTGKLSGFSPGSGESILFNSGANRWNGSLIGADVHLELVSLSAGLNVGNSTVLNLFSSPGDNHHLDDSFSFTPVFWTDADASPGTYTAQFKLTDESGIFGDSGTFEYRFDVVPEPSSASLGAFGVLALFRRRR</sequence>